<comment type="caution">
    <text evidence="2">The sequence shown here is derived from an EMBL/GenBank/DDBJ whole genome shotgun (WGS) entry which is preliminary data.</text>
</comment>
<evidence type="ECO:0000313" key="2">
    <source>
        <dbReference type="EMBL" id="GAA4239844.1"/>
    </source>
</evidence>
<organism evidence="2 3">
    <name type="scientific">Actinomadura meridiana</name>
    <dbReference type="NCBI Taxonomy" id="559626"/>
    <lineage>
        <taxon>Bacteria</taxon>
        <taxon>Bacillati</taxon>
        <taxon>Actinomycetota</taxon>
        <taxon>Actinomycetes</taxon>
        <taxon>Streptosporangiales</taxon>
        <taxon>Thermomonosporaceae</taxon>
        <taxon>Actinomadura</taxon>
    </lineage>
</organism>
<dbReference type="PANTHER" id="PTHR38847:SF1">
    <property type="entry name" value="PSEUDOURIDINE SYNTHASE RSUA_RLUA-LIKE DOMAIN-CONTAINING PROTEIN"/>
    <property type="match status" value="1"/>
</dbReference>
<proteinExistence type="predicted"/>
<sequence length="238" mass="25321">MNAKRLGIALGAAVLVPAVATVAYVGTNGADAVTAGPVAAAEPAPDAPEFEPVPDAAPAPRDVTIQVETILGSGCPAGTTKVVPTHNNAAFTVIYQKYMAWAGGEAPPTEFRRNCQINVKVNAPEGYTYAVVGVVSRGAAHVEKGATALRSTNYYFQGSSENVSVNHEINGPYDGAWRFRDRTDPAKRVYAPCGKERNLNINTQLRIDKGDSDAKKPSFIAMESTNADAVYHLTWKRC</sequence>
<accession>A0ABP8CJG9</accession>
<keyword evidence="3" id="KW-1185">Reference proteome</keyword>
<dbReference type="PANTHER" id="PTHR38847">
    <property type="match status" value="1"/>
</dbReference>
<evidence type="ECO:0000313" key="3">
    <source>
        <dbReference type="Proteomes" id="UP001501710"/>
    </source>
</evidence>
<dbReference type="EMBL" id="BAABAS010000021">
    <property type="protein sequence ID" value="GAA4239844.1"/>
    <property type="molecule type" value="Genomic_DNA"/>
</dbReference>
<protein>
    <submittedName>
        <fullName evidence="2">DUF4360 domain-containing protein</fullName>
    </submittedName>
</protein>
<feature type="chain" id="PRO_5047205633" evidence="1">
    <location>
        <begin position="26"/>
        <end position="238"/>
    </location>
</feature>
<feature type="signal peptide" evidence="1">
    <location>
        <begin position="1"/>
        <end position="25"/>
    </location>
</feature>
<keyword evidence="1" id="KW-0732">Signal</keyword>
<evidence type="ECO:0000256" key="1">
    <source>
        <dbReference type="SAM" id="SignalP"/>
    </source>
</evidence>
<name>A0ABP8CJG9_9ACTN</name>
<dbReference type="Proteomes" id="UP001501710">
    <property type="component" value="Unassembled WGS sequence"/>
</dbReference>
<dbReference type="Pfam" id="PF14273">
    <property type="entry name" value="DUF4360"/>
    <property type="match status" value="1"/>
</dbReference>
<reference evidence="3" key="1">
    <citation type="journal article" date="2019" name="Int. J. Syst. Evol. Microbiol.">
        <title>The Global Catalogue of Microorganisms (GCM) 10K type strain sequencing project: providing services to taxonomists for standard genome sequencing and annotation.</title>
        <authorList>
            <consortium name="The Broad Institute Genomics Platform"/>
            <consortium name="The Broad Institute Genome Sequencing Center for Infectious Disease"/>
            <person name="Wu L."/>
            <person name="Ma J."/>
        </authorList>
    </citation>
    <scope>NUCLEOTIDE SEQUENCE [LARGE SCALE GENOMIC DNA]</scope>
    <source>
        <strain evidence="3">JCM 17440</strain>
    </source>
</reference>
<gene>
    <name evidence="2" type="ORF">GCM10022254_62170</name>
</gene>
<dbReference type="InterPro" id="IPR025649">
    <property type="entry name" value="DUF4360"/>
</dbReference>